<feature type="transmembrane region" description="Helical" evidence="1">
    <location>
        <begin position="41"/>
        <end position="59"/>
    </location>
</feature>
<keyword evidence="1" id="KW-0812">Transmembrane</keyword>
<feature type="transmembrane region" description="Helical" evidence="1">
    <location>
        <begin position="127"/>
        <end position="145"/>
    </location>
</feature>
<feature type="transmembrane region" description="Helical" evidence="1">
    <location>
        <begin position="80"/>
        <end position="107"/>
    </location>
</feature>
<protein>
    <submittedName>
        <fullName evidence="2">Uncharacterized protein</fullName>
    </submittedName>
</protein>
<keyword evidence="3" id="KW-1185">Reference proteome</keyword>
<keyword evidence="1" id="KW-1133">Transmembrane helix</keyword>
<gene>
    <name evidence="2" type="ORF">HMPREF9290_1002</name>
</gene>
<name>F0GTF8_9FIRM</name>
<evidence type="ECO:0000256" key="1">
    <source>
        <dbReference type="SAM" id="Phobius"/>
    </source>
</evidence>
<dbReference type="PATRIC" id="fig|879305.3.peg.89"/>
<dbReference type="RefSeq" id="WP_004833857.1">
    <property type="nucleotide sequence ID" value="NZ_AEXM01000003.1"/>
</dbReference>
<feature type="transmembrane region" description="Helical" evidence="1">
    <location>
        <begin position="191"/>
        <end position="210"/>
    </location>
</feature>
<evidence type="ECO:0000313" key="3">
    <source>
        <dbReference type="Proteomes" id="UP000005286"/>
    </source>
</evidence>
<dbReference type="AlphaFoldDB" id="F0GTF8"/>
<dbReference type="EMBL" id="AEXM01000003">
    <property type="protein sequence ID" value="EGC82899.1"/>
    <property type="molecule type" value="Genomic_DNA"/>
</dbReference>
<keyword evidence="1" id="KW-0472">Membrane</keyword>
<dbReference type="Proteomes" id="UP000005286">
    <property type="component" value="Unassembled WGS sequence"/>
</dbReference>
<organism evidence="2 3">
    <name type="scientific">Anaerococcus prevotii ACS-065-V-Col13</name>
    <dbReference type="NCBI Taxonomy" id="879305"/>
    <lineage>
        <taxon>Bacteria</taxon>
        <taxon>Bacillati</taxon>
        <taxon>Bacillota</taxon>
        <taxon>Tissierellia</taxon>
        <taxon>Tissierellales</taxon>
        <taxon>Peptoniphilaceae</taxon>
        <taxon>Anaerococcus</taxon>
    </lineage>
</organism>
<reference evidence="2 3" key="1">
    <citation type="submission" date="2011-01" db="EMBL/GenBank/DDBJ databases">
        <authorList>
            <person name="Durkin A.S."/>
            <person name="Madupu R."/>
            <person name="Torralba M."/>
            <person name="Gillis M."/>
            <person name="Methe B."/>
            <person name="Sutton G."/>
            <person name="Nelson K.E."/>
        </authorList>
    </citation>
    <scope>NUCLEOTIDE SEQUENCE [LARGE SCALE GENOMIC DNA]</scope>
    <source>
        <strain evidence="2 3">ACS-065-V-Col13</strain>
    </source>
</reference>
<sequence>MYFKSTCKKFFVKDSSYDLYWFFIGLIFIFSFAFFTMPDWIWFTTLSLTILSSAIFRYITTDSIFRDELVKIRDKKDLIAYILSKNIFTILFLAFFVALLAGIFYIFDRVNIAMKANIDINMLAIQELYVLGTENIILIFSNKLVKGYKKGIRRNVDDDISVGLNNFKDIIPSLLSNLIFSIILFRFASNFNIYIAIIYYIACISAFIIYKQKSIDYKV</sequence>
<feature type="transmembrane region" description="Helical" evidence="1">
    <location>
        <begin position="18"/>
        <end position="35"/>
    </location>
</feature>
<proteinExistence type="predicted"/>
<evidence type="ECO:0000313" key="2">
    <source>
        <dbReference type="EMBL" id="EGC82899.1"/>
    </source>
</evidence>
<accession>F0GTF8</accession>
<dbReference type="eggNOG" id="ENOG50308SJ">
    <property type="taxonomic scope" value="Bacteria"/>
</dbReference>
<comment type="caution">
    <text evidence="2">The sequence shown here is derived from an EMBL/GenBank/DDBJ whole genome shotgun (WGS) entry which is preliminary data.</text>
</comment>